<feature type="transmembrane region" description="Helical" evidence="8">
    <location>
        <begin position="199"/>
        <end position="220"/>
    </location>
</feature>
<evidence type="ECO:0000313" key="9">
    <source>
        <dbReference type="EMBL" id="TDR87978.1"/>
    </source>
</evidence>
<proteinExistence type="inferred from homology"/>
<evidence type="ECO:0000256" key="2">
    <source>
        <dbReference type="ARBA" id="ARBA00010145"/>
    </source>
</evidence>
<comment type="caution">
    <text evidence="9">The sequence shown here is derived from an EMBL/GenBank/DDBJ whole genome shotgun (WGS) entry which is preliminary data.</text>
</comment>
<accession>A0A4R7BQS0</accession>
<comment type="subcellular location">
    <subcellularLocation>
        <location evidence="1">Cell membrane</location>
        <topology evidence="1">Multi-pass membrane protein</topology>
    </subcellularLocation>
</comment>
<dbReference type="GO" id="GO:0055085">
    <property type="term" value="P:transmembrane transport"/>
    <property type="evidence" value="ECO:0007669"/>
    <property type="project" value="InterPro"/>
</dbReference>
<organism evidence="9 10">
    <name type="scientific">Enterovirga rhinocerotis</name>
    <dbReference type="NCBI Taxonomy" id="1339210"/>
    <lineage>
        <taxon>Bacteria</taxon>
        <taxon>Pseudomonadati</taxon>
        <taxon>Pseudomonadota</taxon>
        <taxon>Alphaproteobacteria</taxon>
        <taxon>Hyphomicrobiales</taxon>
        <taxon>Methylobacteriaceae</taxon>
        <taxon>Enterovirga</taxon>
    </lineage>
</organism>
<keyword evidence="6 8" id="KW-1133">Transmembrane helix</keyword>
<keyword evidence="4" id="KW-1003">Cell membrane</keyword>
<protein>
    <recommendedName>
        <fullName evidence="11">Malonate transporter</fullName>
    </recommendedName>
</protein>
<feature type="transmembrane region" description="Helical" evidence="8">
    <location>
        <begin position="165"/>
        <end position="187"/>
    </location>
</feature>
<keyword evidence="10" id="KW-1185">Reference proteome</keyword>
<dbReference type="AlphaFoldDB" id="A0A4R7BQS0"/>
<dbReference type="Pfam" id="PF03547">
    <property type="entry name" value="Mem_trans"/>
    <property type="match status" value="1"/>
</dbReference>
<dbReference type="OrthoDB" id="7329340at2"/>
<feature type="transmembrane region" description="Helical" evidence="8">
    <location>
        <begin position="34"/>
        <end position="56"/>
    </location>
</feature>
<dbReference type="InterPro" id="IPR038770">
    <property type="entry name" value="Na+/solute_symporter_sf"/>
</dbReference>
<feature type="transmembrane region" description="Helical" evidence="8">
    <location>
        <begin position="258"/>
        <end position="279"/>
    </location>
</feature>
<sequence>MSDLIGLLSLIAPFFGLIGLGVGAAKIARLPVEGLAWMRFFLVYLALPCLFFRLVADKPIAEIANARFVLLTTVATALAFALAFLTVAIATKRLPGAVLGGVAGAYSNIGYMGPPLVLSFLGPAANAPVALILIFDTLFLFTAVPALMSLAGVERRAPGAAILAVLGRVAFHPFMVGTAAGVLASLFQIRLPAVLDTMSAWLAGASAPCALFVLGVMVALQPVGRIGAEIGVLVAIKLLLHPLAVWVLLSLFGDPDPVWVQAAVVMAALPPALNIFVLSTQYRVGIERASACVLVGTILSMVTLTGLLWLFRTGTVPVLLFR</sequence>
<dbReference type="GO" id="GO:0005886">
    <property type="term" value="C:plasma membrane"/>
    <property type="evidence" value="ECO:0007669"/>
    <property type="project" value="UniProtKB-SubCell"/>
</dbReference>
<evidence type="ECO:0000256" key="5">
    <source>
        <dbReference type="ARBA" id="ARBA00022692"/>
    </source>
</evidence>
<dbReference type="Gene3D" id="1.20.1530.20">
    <property type="match status" value="1"/>
</dbReference>
<feature type="transmembrane region" description="Helical" evidence="8">
    <location>
        <begin position="232"/>
        <end position="252"/>
    </location>
</feature>
<evidence type="ECO:0000313" key="10">
    <source>
        <dbReference type="Proteomes" id="UP000295122"/>
    </source>
</evidence>
<feature type="transmembrane region" description="Helical" evidence="8">
    <location>
        <begin position="68"/>
        <end position="90"/>
    </location>
</feature>
<evidence type="ECO:0000256" key="6">
    <source>
        <dbReference type="ARBA" id="ARBA00022989"/>
    </source>
</evidence>
<evidence type="ECO:0008006" key="11">
    <source>
        <dbReference type="Google" id="ProtNLM"/>
    </source>
</evidence>
<dbReference type="PANTHER" id="PTHR36838">
    <property type="entry name" value="AUXIN EFFLUX CARRIER FAMILY PROTEIN"/>
    <property type="match status" value="1"/>
</dbReference>
<keyword evidence="3" id="KW-0813">Transport</keyword>
<comment type="similarity">
    <text evidence="2">Belongs to the auxin efflux carrier (TC 2.A.69) family.</text>
</comment>
<evidence type="ECO:0000256" key="8">
    <source>
        <dbReference type="SAM" id="Phobius"/>
    </source>
</evidence>
<name>A0A4R7BQS0_9HYPH</name>
<dbReference type="Proteomes" id="UP000295122">
    <property type="component" value="Unassembled WGS sequence"/>
</dbReference>
<dbReference type="RefSeq" id="WP_133773075.1">
    <property type="nucleotide sequence ID" value="NZ_SNZR01000015.1"/>
</dbReference>
<keyword evidence="5 8" id="KW-0812">Transmembrane</keyword>
<dbReference type="EMBL" id="SNZR01000015">
    <property type="protein sequence ID" value="TDR87978.1"/>
    <property type="molecule type" value="Genomic_DNA"/>
</dbReference>
<dbReference type="InterPro" id="IPR004776">
    <property type="entry name" value="Mem_transp_PIN-like"/>
</dbReference>
<reference evidence="9 10" key="1">
    <citation type="submission" date="2019-03" db="EMBL/GenBank/DDBJ databases">
        <title>Genomic Encyclopedia of Type Strains, Phase IV (KMG-IV): sequencing the most valuable type-strain genomes for metagenomic binning, comparative biology and taxonomic classification.</title>
        <authorList>
            <person name="Goeker M."/>
        </authorList>
    </citation>
    <scope>NUCLEOTIDE SEQUENCE [LARGE SCALE GENOMIC DNA]</scope>
    <source>
        <strain evidence="9 10">DSM 25903</strain>
    </source>
</reference>
<gene>
    <name evidence="9" type="ORF">EV668_3843</name>
</gene>
<dbReference type="PANTHER" id="PTHR36838:SF3">
    <property type="entry name" value="TRANSPORTER AUXIN EFFLUX CARRIER EC FAMILY"/>
    <property type="match status" value="1"/>
</dbReference>
<keyword evidence="7 8" id="KW-0472">Membrane</keyword>
<evidence type="ECO:0000256" key="4">
    <source>
        <dbReference type="ARBA" id="ARBA00022475"/>
    </source>
</evidence>
<evidence type="ECO:0000256" key="1">
    <source>
        <dbReference type="ARBA" id="ARBA00004651"/>
    </source>
</evidence>
<feature type="transmembrane region" description="Helical" evidence="8">
    <location>
        <begin position="129"/>
        <end position="153"/>
    </location>
</feature>
<feature type="transmembrane region" description="Helical" evidence="8">
    <location>
        <begin position="291"/>
        <end position="311"/>
    </location>
</feature>
<evidence type="ECO:0000256" key="7">
    <source>
        <dbReference type="ARBA" id="ARBA00023136"/>
    </source>
</evidence>
<evidence type="ECO:0000256" key="3">
    <source>
        <dbReference type="ARBA" id="ARBA00022448"/>
    </source>
</evidence>